<protein>
    <submittedName>
        <fullName evidence="1">SRPBCC family protein</fullName>
    </submittedName>
</protein>
<sequence>MPRLEPFDEDFFEEAPQRRTYVLDLPVSPERVWRGLTASNPLWWCRLLSAEYTSPRPFGIGTTRRALVLGVLRLEERFFRWEEGRRQSFWVSRANLPLFRRFGEDYLVERTAGGCRFTWTFAYEPALKAGGRVNAAVFGSLAADTRRHFGTPTERHAG</sequence>
<dbReference type="Pfam" id="PF10604">
    <property type="entry name" value="Polyketide_cyc2"/>
    <property type="match status" value="1"/>
</dbReference>
<gene>
    <name evidence="1" type="ORF">ACFQ3T_20835</name>
</gene>
<dbReference type="Gene3D" id="3.30.530.20">
    <property type="match status" value="1"/>
</dbReference>
<dbReference type="SUPFAM" id="SSF55961">
    <property type="entry name" value="Bet v1-like"/>
    <property type="match status" value="1"/>
</dbReference>
<proteinExistence type="predicted"/>
<dbReference type="InterPro" id="IPR019587">
    <property type="entry name" value="Polyketide_cyclase/dehydratase"/>
</dbReference>
<dbReference type="EMBL" id="JBHTLK010000112">
    <property type="protein sequence ID" value="MFD1149588.1"/>
    <property type="molecule type" value="Genomic_DNA"/>
</dbReference>
<dbReference type="RefSeq" id="WP_380724991.1">
    <property type="nucleotide sequence ID" value="NZ_JBHTLK010000112.1"/>
</dbReference>
<evidence type="ECO:0000313" key="1">
    <source>
        <dbReference type="EMBL" id="MFD1149588.1"/>
    </source>
</evidence>
<evidence type="ECO:0000313" key="2">
    <source>
        <dbReference type="Proteomes" id="UP001597168"/>
    </source>
</evidence>
<reference evidence="2" key="1">
    <citation type="journal article" date="2019" name="Int. J. Syst. Evol. Microbiol.">
        <title>The Global Catalogue of Microorganisms (GCM) 10K type strain sequencing project: providing services to taxonomists for standard genome sequencing and annotation.</title>
        <authorList>
            <consortium name="The Broad Institute Genomics Platform"/>
            <consortium name="The Broad Institute Genome Sequencing Center for Infectious Disease"/>
            <person name="Wu L."/>
            <person name="Ma J."/>
        </authorList>
    </citation>
    <scope>NUCLEOTIDE SEQUENCE [LARGE SCALE GENOMIC DNA]</scope>
    <source>
        <strain evidence="2">CCUG 60214</strain>
    </source>
</reference>
<name>A0ABW3QXS8_9PSEU</name>
<comment type="caution">
    <text evidence="1">The sequence shown here is derived from an EMBL/GenBank/DDBJ whole genome shotgun (WGS) entry which is preliminary data.</text>
</comment>
<dbReference type="InterPro" id="IPR023393">
    <property type="entry name" value="START-like_dom_sf"/>
</dbReference>
<dbReference type="Proteomes" id="UP001597168">
    <property type="component" value="Unassembled WGS sequence"/>
</dbReference>
<keyword evidence="2" id="KW-1185">Reference proteome</keyword>
<accession>A0ABW3QXS8</accession>
<organism evidence="1 2">
    <name type="scientific">Saccharothrix hoggarensis</name>
    <dbReference type="NCBI Taxonomy" id="913853"/>
    <lineage>
        <taxon>Bacteria</taxon>
        <taxon>Bacillati</taxon>
        <taxon>Actinomycetota</taxon>
        <taxon>Actinomycetes</taxon>
        <taxon>Pseudonocardiales</taxon>
        <taxon>Pseudonocardiaceae</taxon>
        <taxon>Saccharothrix</taxon>
    </lineage>
</organism>